<accession>A0A4Y2KI01</accession>
<reference evidence="2 3" key="1">
    <citation type="journal article" date="2019" name="Sci. Rep.">
        <title>Orb-weaving spider Araneus ventricosus genome elucidates the spidroin gene catalogue.</title>
        <authorList>
            <person name="Kono N."/>
            <person name="Nakamura H."/>
            <person name="Ohtoshi R."/>
            <person name="Moran D.A.P."/>
            <person name="Shinohara A."/>
            <person name="Yoshida Y."/>
            <person name="Fujiwara M."/>
            <person name="Mori M."/>
            <person name="Tomita M."/>
            <person name="Arakawa K."/>
        </authorList>
    </citation>
    <scope>NUCLEOTIDE SEQUENCE [LARGE SCALE GENOMIC DNA]</scope>
</reference>
<feature type="compositionally biased region" description="Polar residues" evidence="1">
    <location>
        <begin position="87"/>
        <end position="96"/>
    </location>
</feature>
<dbReference type="Proteomes" id="UP000499080">
    <property type="component" value="Unassembled WGS sequence"/>
</dbReference>
<feature type="region of interest" description="Disordered" evidence="1">
    <location>
        <begin position="77"/>
        <end position="96"/>
    </location>
</feature>
<keyword evidence="3" id="KW-1185">Reference proteome</keyword>
<name>A0A4Y2KI01_ARAVE</name>
<evidence type="ECO:0000256" key="1">
    <source>
        <dbReference type="SAM" id="MobiDB-lite"/>
    </source>
</evidence>
<protein>
    <submittedName>
        <fullName evidence="2">Uncharacterized protein</fullName>
    </submittedName>
</protein>
<dbReference type="EMBL" id="BGPR01004627">
    <property type="protein sequence ID" value="GBN01540.1"/>
    <property type="molecule type" value="Genomic_DNA"/>
</dbReference>
<proteinExistence type="predicted"/>
<gene>
    <name evidence="2" type="ORF">AVEN_109798_1</name>
</gene>
<evidence type="ECO:0000313" key="3">
    <source>
        <dbReference type="Proteomes" id="UP000499080"/>
    </source>
</evidence>
<comment type="caution">
    <text evidence="2">The sequence shown here is derived from an EMBL/GenBank/DDBJ whole genome shotgun (WGS) entry which is preliminary data.</text>
</comment>
<organism evidence="2 3">
    <name type="scientific">Araneus ventricosus</name>
    <name type="common">Orbweaver spider</name>
    <name type="synonym">Epeira ventricosa</name>
    <dbReference type="NCBI Taxonomy" id="182803"/>
    <lineage>
        <taxon>Eukaryota</taxon>
        <taxon>Metazoa</taxon>
        <taxon>Ecdysozoa</taxon>
        <taxon>Arthropoda</taxon>
        <taxon>Chelicerata</taxon>
        <taxon>Arachnida</taxon>
        <taxon>Araneae</taxon>
        <taxon>Araneomorphae</taxon>
        <taxon>Entelegynae</taxon>
        <taxon>Araneoidea</taxon>
        <taxon>Araneidae</taxon>
        <taxon>Araneus</taxon>
    </lineage>
</organism>
<sequence>MVCHWTFLGHDIELRVFHREALTAEMNAVSLGVSFEKSNTKLIAEICHLLRDLYITVKNCLEYTPVHLVVENEPEATMGVESEEQDVSTFETGVFS</sequence>
<dbReference type="AlphaFoldDB" id="A0A4Y2KI01"/>
<evidence type="ECO:0000313" key="2">
    <source>
        <dbReference type="EMBL" id="GBN01540.1"/>
    </source>
</evidence>